<gene>
    <name evidence="1" type="ORF">H9980_07680</name>
</gene>
<dbReference type="Proteomes" id="UP000886724">
    <property type="component" value="Unassembled WGS sequence"/>
</dbReference>
<evidence type="ECO:0000313" key="2">
    <source>
        <dbReference type="Proteomes" id="UP000886724"/>
    </source>
</evidence>
<reference evidence="1" key="2">
    <citation type="submission" date="2021-04" db="EMBL/GenBank/DDBJ databases">
        <authorList>
            <person name="Gilroy R."/>
        </authorList>
    </citation>
    <scope>NUCLEOTIDE SEQUENCE</scope>
    <source>
        <strain evidence="1">ChiGjej1B1-14440</strain>
    </source>
</reference>
<evidence type="ECO:0000313" key="1">
    <source>
        <dbReference type="EMBL" id="HIX81831.1"/>
    </source>
</evidence>
<accession>A0A9D1XMM2</accession>
<comment type="caution">
    <text evidence="1">The sequence shown here is derived from an EMBL/GenBank/DDBJ whole genome shotgun (WGS) entry which is preliminary data.</text>
</comment>
<proteinExistence type="predicted"/>
<reference evidence="1" key="1">
    <citation type="journal article" date="2021" name="PeerJ">
        <title>Extensive microbial diversity within the chicken gut microbiome revealed by metagenomics and culture.</title>
        <authorList>
            <person name="Gilroy R."/>
            <person name="Ravi A."/>
            <person name="Getino M."/>
            <person name="Pursley I."/>
            <person name="Horton D.L."/>
            <person name="Alikhan N.F."/>
            <person name="Baker D."/>
            <person name="Gharbi K."/>
            <person name="Hall N."/>
            <person name="Watson M."/>
            <person name="Adriaenssens E.M."/>
            <person name="Foster-Nyarko E."/>
            <person name="Jarju S."/>
            <person name="Secka A."/>
            <person name="Antonio M."/>
            <person name="Oren A."/>
            <person name="Chaudhuri R.R."/>
            <person name="La Ragione R."/>
            <person name="Hildebrand F."/>
            <person name="Pallen M.J."/>
        </authorList>
    </citation>
    <scope>NUCLEOTIDE SEQUENCE</scope>
    <source>
        <strain evidence="1">ChiGjej1B1-14440</strain>
    </source>
</reference>
<dbReference type="AlphaFoldDB" id="A0A9D1XMM2"/>
<name>A0A9D1XMM2_9FIRM</name>
<sequence>MDYEKIIGELNEITNSLDATTETLVGLQENAKHEDFYKKINVDLYLEAPIQELSRLANRLADIAYKLNK</sequence>
<dbReference type="EMBL" id="DXET01000165">
    <property type="protein sequence ID" value="HIX81831.1"/>
    <property type="molecule type" value="Genomic_DNA"/>
</dbReference>
<organism evidence="1 2">
    <name type="scientific">Candidatus Erysipelatoclostridium merdavium</name>
    <dbReference type="NCBI Taxonomy" id="2838566"/>
    <lineage>
        <taxon>Bacteria</taxon>
        <taxon>Bacillati</taxon>
        <taxon>Bacillota</taxon>
        <taxon>Erysipelotrichia</taxon>
        <taxon>Erysipelotrichales</taxon>
        <taxon>Erysipelotrichales incertae sedis</taxon>
    </lineage>
</organism>
<protein>
    <submittedName>
        <fullName evidence="1">Uncharacterized protein</fullName>
    </submittedName>
</protein>